<name>A0A1J1IZ99_9DIPT</name>
<dbReference type="AlphaFoldDB" id="A0A1J1IZ99"/>
<dbReference type="Proteomes" id="UP000183832">
    <property type="component" value="Unassembled WGS sequence"/>
</dbReference>
<reference evidence="1 2" key="1">
    <citation type="submission" date="2015-04" db="EMBL/GenBank/DDBJ databases">
        <authorList>
            <person name="Syromyatnikov M.Y."/>
            <person name="Popov V.N."/>
        </authorList>
    </citation>
    <scope>NUCLEOTIDE SEQUENCE [LARGE SCALE GENOMIC DNA]</scope>
</reference>
<sequence length="61" mass="7184">MPRSFLQKALVKLILPEINHFQICYGSTQLSNYFLCNFWRFQRKSTSSLICAWGANTLKNR</sequence>
<gene>
    <name evidence="1" type="ORF">CLUMA_CG017575</name>
</gene>
<evidence type="ECO:0000313" key="1">
    <source>
        <dbReference type="EMBL" id="CRL04494.1"/>
    </source>
</evidence>
<keyword evidence="2" id="KW-1185">Reference proteome</keyword>
<dbReference type="EMBL" id="CVRI01000063">
    <property type="protein sequence ID" value="CRL04494.1"/>
    <property type="molecule type" value="Genomic_DNA"/>
</dbReference>
<protein>
    <submittedName>
        <fullName evidence="1">CLUMA_CG017575, isoform A</fullName>
    </submittedName>
</protein>
<proteinExistence type="predicted"/>
<evidence type="ECO:0000313" key="2">
    <source>
        <dbReference type="Proteomes" id="UP000183832"/>
    </source>
</evidence>
<organism evidence="1 2">
    <name type="scientific">Clunio marinus</name>
    <dbReference type="NCBI Taxonomy" id="568069"/>
    <lineage>
        <taxon>Eukaryota</taxon>
        <taxon>Metazoa</taxon>
        <taxon>Ecdysozoa</taxon>
        <taxon>Arthropoda</taxon>
        <taxon>Hexapoda</taxon>
        <taxon>Insecta</taxon>
        <taxon>Pterygota</taxon>
        <taxon>Neoptera</taxon>
        <taxon>Endopterygota</taxon>
        <taxon>Diptera</taxon>
        <taxon>Nematocera</taxon>
        <taxon>Chironomoidea</taxon>
        <taxon>Chironomidae</taxon>
        <taxon>Clunio</taxon>
    </lineage>
</organism>
<accession>A0A1J1IZ99</accession>